<protein>
    <recommendedName>
        <fullName evidence="3">N-acetyltransferase domain-containing protein</fullName>
    </recommendedName>
</protein>
<dbReference type="GO" id="GO:0016747">
    <property type="term" value="F:acyltransferase activity, transferring groups other than amino-acyl groups"/>
    <property type="evidence" value="ECO:0007669"/>
    <property type="project" value="InterPro"/>
</dbReference>
<dbReference type="PANTHER" id="PTHR43877:SF1">
    <property type="entry name" value="ACETYLTRANSFERASE"/>
    <property type="match status" value="1"/>
</dbReference>
<evidence type="ECO:0000256" key="2">
    <source>
        <dbReference type="ARBA" id="ARBA00023315"/>
    </source>
</evidence>
<dbReference type="Gene3D" id="3.40.630.30">
    <property type="match status" value="2"/>
</dbReference>
<dbReference type="Proteomes" id="UP000660680">
    <property type="component" value="Unassembled WGS sequence"/>
</dbReference>
<dbReference type="Pfam" id="PF00583">
    <property type="entry name" value="Acetyltransf_1"/>
    <property type="match status" value="4"/>
</dbReference>
<name>A0A918G5C8_9PSEU</name>
<evidence type="ECO:0000313" key="5">
    <source>
        <dbReference type="Proteomes" id="UP000660680"/>
    </source>
</evidence>
<gene>
    <name evidence="4" type="ORF">GCM10010171_11230</name>
</gene>
<feature type="domain" description="N-acetyltransferase" evidence="3">
    <location>
        <begin position="161"/>
        <end position="322"/>
    </location>
</feature>
<proteinExistence type="predicted"/>
<dbReference type="InterPro" id="IPR050832">
    <property type="entry name" value="Bact_Acetyltransf"/>
</dbReference>
<dbReference type="PROSITE" id="PS51186">
    <property type="entry name" value="GNAT"/>
    <property type="match status" value="4"/>
</dbReference>
<reference evidence="4" key="2">
    <citation type="submission" date="2020-09" db="EMBL/GenBank/DDBJ databases">
        <authorList>
            <person name="Sun Q."/>
            <person name="Ohkuma M."/>
        </authorList>
    </citation>
    <scope>NUCLEOTIDE SEQUENCE</scope>
    <source>
        <strain evidence="4">JCM 3276</strain>
    </source>
</reference>
<dbReference type="RefSeq" id="WP_189209167.1">
    <property type="nucleotide sequence ID" value="NZ_BMRB01000001.1"/>
</dbReference>
<feature type="domain" description="N-acetyltransferase" evidence="3">
    <location>
        <begin position="497"/>
        <end position="652"/>
    </location>
</feature>
<organism evidence="4 5">
    <name type="scientific">Actinokineospora fastidiosa</name>
    <dbReference type="NCBI Taxonomy" id="1816"/>
    <lineage>
        <taxon>Bacteria</taxon>
        <taxon>Bacillati</taxon>
        <taxon>Actinomycetota</taxon>
        <taxon>Actinomycetes</taxon>
        <taxon>Pseudonocardiales</taxon>
        <taxon>Pseudonocardiaceae</taxon>
        <taxon>Actinokineospora</taxon>
    </lineage>
</organism>
<dbReference type="SUPFAM" id="SSF55729">
    <property type="entry name" value="Acyl-CoA N-acyltransferases (Nat)"/>
    <property type="match status" value="3"/>
</dbReference>
<dbReference type="InterPro" id="IPR000182">
    <property type="entry name" value="GNAT_dom"/>
</dbReference>
<feature type="domain" description="N-acetyltransferase" evidence="3">
    <location>
        <begin position="1"/>
        <end position="158"/>
    </location>
</feature>
<keyword evidence="2" id="KW-0012">Acyltransferase</keyword>
<evidence type="ECO:0000259" key="3">
    <source>
        <dbReference type="PROSITE" id="PS51186"/>
    </source>
</evidence>
<evidence type="ECO:0000313" key="4">
    <source>
        <dbReference type="EMBL" id="GGS20327.1"/>
    </source>
</evidence>
<reference evidence="4" key="1">
    <citation type="journal article" date="2014" name="Int. J. Syst. Evol. Microbiol.">
        <title>Complete genome sequence of Corynebacterium casei LMG S-19264T (=DSM 44701T), isolated from a smear-ripened cheese.</title>
        <authorList>
            <consortium name="US DOE Joint Genome Institute (JGI-PGF)"/>
            <person name="Walter F."/>
            <person name="Albersmeier A."/>
            <person name="Kalinowski J."/>
            <person name="Ruckert C."/>
        </authorList>
    </citation>
    <scope>NUCLEOTIDE SEQUENCE</scope>
    <source>
        <strain evidence="4">JCM 3276</strain>
    </source>
</reference>
<feature type="domain" description="N-acetyltransferase" evidence="3">
    <location>
        <begin position="324"/>
        <end position="506"/>
    </location>
</feature>
<evidence type="ECO:0000256" key="1">
    <source>
        <dbReference type="ARBA" id="ARBA00022679"/>
    </source>
</evidence>
<keyword evidence="5" id="KW-1185">Reference proteome</keyword>
<dbReference type="PANTHER" id="PTHR43877">
    <property type="entry name" value="AMINOALKYLPHOSPHONATE N-ACETYLTRANSFERASE-RELATED-RELATED"/>
    <property type="match status" value="1"/>
</dbReference>
<dbReference type="CDD" id="cd04301">
    <property type="entry name" value="NAT_SF"/>
    <property type="match status" value="4"/>
</dbReference>
<dbReference type="InterPro" id="IPR016181">
    <property type="entry name" value="Acyl_CoA_acyltransferase"/>
</dbReference>
<accession>A0A918G5C8</accession>
<keyword evidence="1" id="KW-0808">Transferase</keyword>
<comment type="caution">
    <text evidence="4">The sequence shown here is derived from an EMBL/GenBank/DDBJ whole genome shotgun (WGS) entry which is preliminary data.</text>
</comment>
<dbReference type="EMBL" id="BMRB01000001">
    <property type="protein sequence ID" value="GGS20327.1"/>
    <property type="molecule type" value="Genomic_DNA"/>
</dbReference>
<dbReference type="AlphaFoldDB" id="A0A918G5C8"/>
<sequence>MEIIDFEPDHATEADLAGFHELSLARLRAELPEQPEPTPAESIARVRVPAAGFGPRRMWLARLDGRAVGWARVYLPPDGNSHVAMTDMVVHPQARRLGVGTALLSTILRAVDRPVIEGPLLDGGDGALWAESLGLRRVHGIVEQRLEPGDARTDFPAPDGYHLRAWSDAAPDDLLHSYASARTAIQDAPLGELAYREPDWTAERIRAEEAELRASGVTLHVVVALHGDEVVGLTVVLVYPDTDGPAHQRDTAVVPAHRGKGLGVWMKAAMLRRLPGTRIATATGIENVHMRQVNERLGFTTLRTWLAVRGDRADLLERLRPEIAEFDHATDADLAGYHAVMLARQETDRPDEPPLSVDDVVGRLRTPFPGLGPVRYWVARVRGTIVGLAVVYFPEHENSHLALVDIVVHPRFRNRGIGTGVLRAMLPTLRAEGRTTIEEDQVTAGSDGERWALGVGLRVVHAAIIQKLVVADTDPALWDVPVPEGYRLHQWSGEAPDELVDSYAAARAAMVDAPLGDMDYAVPAWSAERQREHEAGLRARGVEQRVVVAVRDGAVVGLTEVELHPHRPTWSFQRDTSVVAAHRGRGLGRAMKAHMLRWLVATRPDYRLAYTGTGAQNVHMARVNHQLGFRTVRELVAVSGRIDGLSPSPGCPA</sequence>